<evidence type="ECO:0000259" key="7">
    <source>
        <dbReference type="Pfam" id="PF04932"/>
    </source>
</evidence>
<comment type="subcellular location">
    <subcellularLocation>
        <location evidence="1">Membrane</location>
        <topology evidence="1">Multi-pass membrane protein</topology>
    </subcellularLocation>
</comment>
<evidence type="ECO:0000256" key="6">
    <source>
        <dbReference type="SAM" id="Phobius"/>
    </source>
</evidence>
<dbReference type="GO" id="GO:0016020">
    <property type="term" value="C:membrane"/>
    <property type="evidence" value="ECO:0007669"/>
    <property type="project" value="UniProtKB-SubCell"/>
</dbReference>
<dbReference type="PROSITE" id="PS50293">
    <property type="entry name" value="TPR_REGION"/>
    <property type="match status" value="1"/>
</dbReference>
<evidence type="ECO:0000313" key="9">
    <source>
        <dbReference type="Proteomes" id="UP000229847"/>
    </source>
</evidence>
<keyword evidence="3 6" id="KW-1133">Transmembrane helix</keyword>
<dbReference type="InterPro" id="IPR019734">
    <property type="entry name" value="TPR_rpt"/>
</dbReference>
<comment type="caution">
    <text evidence="8">The sequence shown here is derived from an EMBL/GenBank/DDBJ whole genome shotgun (WGS) entry which is preliminary data.</text>
</comment>
<feature type="transmembrane region" description="Helical" evidence="6">
    <location>
        <begin position="222"/>
        <end position="238"/>
    </location>
</feature>
<keyword evidence="2 6" id="KW-0812">Transmembrane</keyword>
<feature type="domain" description="O-antigen ligase-related" evidence="7">
    <location>
        <begin position="205"/>
        <end position="361"/>
    </location>
</feature>
<evidence type="ECO:0000256" key="4">
    <source>
        <dbReference type="ARBA" id="ARBA00023136"/>
    </source>
</evidence>
<dbReference type="InterPro" id="IPR051533">
    <property type="entry name" value="WaaL-like"/>
</dbReference>
<dbReference type="Proteomes" id="UP000229847">
    <property type="component" value="Unassembled WGS sequence"/>
</dbReference>
<dbReference type="InterPro" id="IPR011990">
    <property type="entry name" value="TPR-like_helical_dom_sf"/>
</dbReference>
<protein>
    <recommendedName>
        <fullName evidence="7">O-antigen ligase-related domain-containing protein</fullName>
    </recommendedName>
</protein>
<proteinExistence type="predicted"/>
<evidence type="ECO:0000256" key="3">
    <source>
        <dbReference type="ARBA" id="ARBA00022989"/>
    </source>
</evidence>
<feature type="transmembrane region" description="Helical" evidence="6">
    <location>
        <begin position="175"/>
        <end position="193"/>
    </location>
</feature>
<dbReference type="EMBL" id="PCSW01000056">
    <property type="protein sequence ID" value="PIP57671.1"/>
    <property type="molecule type" value="Genomic_DNA"/>
</dbReference>
<feature type="transmembrane region" description="Helical" evidence="6">
    <location>
        <begin position="404"/>
        <end position="427"/>
    </location>
</feature>
<evidence type="ECO:0000256" key="1">
    <source>
        <dbReference type="ARBA" id="ARBA00004141"/>
    </source>
</evidence>
<evidence type="ECO:0000256" key="5">
    <source>
        <dbReference type="PROSITE-ProRule" id="PRU00339"/>
    </source>
</evidence>
<keyword evidence="4 6" id="KW-0472">Membrane</keyword>
<name>A0A2H0BJ49_9BACT</name>
<feature type="transmembrane region" description="Helical" evidence="6">
    <location>
        <begin position="61"/>
        <end position="79"/>
    </location>
</feature>
<dbReference type="Pfam" id="PF04932">
    <property type="entry name" value="Wzy_C"/>
    <property type="match status" value="1"/>
</dbReference>
<feature type="transmembrane region" description="Helical" evidence="6">
    <location>
        <begin position="200"/>
        <end position="216"/>
    </location>
</feature>
<dbReference type="PROSITE" id="PS50005">
    <property type="entry name" value="TPR"/>
    <property type="match status" value="1"/>
</dbReference>
<gene>
    <name evidence="8" type="ORF">COX03_01845</name>
</gene>
<feature type="transmembrane region" description="Helical" evidence="6">
    <location>
        <begin position="245"/>
        <end position="266"/>
    </location>
</feature>
<feature type="transmembrane region" description="Helical" evidence="6">
    <location>
        <begin position="122"/>
        <end position="141"/>
    </location>
</feature>
<evidence type="ECO:0000313" key="8">
    <source>
        <dbReference type="EMBL" id="PIP57671.1"/>
    </source>
</evidence>
<reference evidence="8 9" key="1">
    <citation type="submission" date="2017-09" db="EMBL/GenBank/DDBJ databases">
        <title>Depth-based differentiation of microbial function through sediment-hosted aquifers and enrichment of novel symbionts in the deep terrestrial subsurface.</title>
        <authorList>
            <person name="Probst A.J."/>
            <person name="Ladd B."/>
            <person name="Jarett J.K."/>
            <person name="Geller-Mcgrath D.E."/>
            <person name="Sieber C.M."/>
            <person name="Emerson J.B."/>
            <person name="Anantharaman K."/>
            <person name="Thomas B.C."/>
            <person name="Malmstrom R."/>
            <person name="Stieglmeier M."/>
            <person name="Klingl A."/>
            <person name="Woyke T."/>
            <person name="Ryan C.M."/>
            <person name="Banfield J.F."/>
        </authorList>
    </citation>
    <scope>NUCLEOTIDE SEQUENCE [LARGE SCALE GENOMIC DNA]</scope>
    <source>
        <strain evidence="8">CG22_combo_CG10-13_8_21_14_all_39_10</strain>
    </source>
</reference>
<dbReference type="PANTHER" id="PTHR37422:SF13">
    <property type="entry name" value="LIPOPOLYSACCHARIDE BIOSYNTHESIS PROTEIN PA4999-RELATED"/>
    <property type="match status" value="1"/>
</dbReference>
<feature type="transmembrane region" description="Helical" evidence="6">
    <location>
        <begin position="30"/>
        <end position="49"/>
    </location>
</feature>
<feature type="transmembrane region" description="Helical" evidence="6">
    <location>
        <begin position="463"/>
        <end position="483"/>
    </location>
</feature>
<accession>A0A2H0BJ49</accession>
<dbReference type="InterPro" id="IPR007016">
    <property type="entry name" value="O-antigen_ligase-rel_domated"/>
</dbReference>
<dbReference type="SUPFAM" id="SSF48452">
    <property type="entry name" value="TPR-like"/>
    <property type="match status" value="1"/>
</dbReference>
<dbReference type="PANTHER" id="PTHR37422">
    <property type="entry name" value="TEICHURONIC ACID BIOSYNTHESIS PROTEIN TUAE"/>
    <property type="match status" value="1"/>
</dbReference>
<keyword evidence="5" id="KW-0802">TPR repeat</keyword>
<dbReference type="AlphaFoldDB" id="A0A2H0BJ49"/>
<feature type="transmembrane region" description="Helical" evidence="6">
    <location>
        <begin position="91"/>
        <end position="110"/>
    </location>
</feature>
<feature type="repeat" description="TPR" evidence="5">
    <location>
        <begin position="606"/>
        <end position="639"/>
    </location>
</feature>
<feature type="transmembrane region" description="Helical" evidence="6">
    <location>
        <begin position="345"/>
        <end position="372"/>
    </location>
</feature>
<organism evidence="8 9">
    <name type="scientific">Candidatus Woesebacteria bacterium CG22_combo_CG10-13_8_21_14_all_39_10</name>
    <dbReference type="NCBI Taxonomy" id="1975059"/>
    <lineage>
        <taxon>Bacteria</taxon>
        <taxon>Candidatus Woeseibacteriota</taxon>
    </lineage>
</organism>
<sequence>MQILFYILFSVTPLILWPKTSELFEFNKMIFVYLLTTLIVAVWAIRCLIAKKFIFRRTLLDIPLLIFLGSQILSTIFSIDLRTSLLGYYSRFNGGLLSSISYSILYWAFVSNMNKEKAVKSIHLLFYSATVVSIIAFLEHFNINLTCALMGQGLNSCWIQDVQNRVFSTLGQPNWLATWIVALIPLTLYQILYSKNVKRILLYLLSLLLFTTLLFTKSRSGLLGFVFADFIFWGFILIKYKKQFLVQTIVLNSLFVVLFFLISSPFTVHRSLVTPPIGPALETGGTESGTIRKIVWKGALQIWLHNPITGSGVETFAFSYYKFRPVEHNLVSEWDFLYNKAHNEYLNFLATSGSVGLLSYLIVIGSSLFIFFKNFQFSVFNFQSNSNLKISKNENSMKIDNYKLLITALGAGYFGLLIANFFGFSTVSTQLEFFLFPAFAITVASSTQYVESKKNTLSNNQKIAVLAILLTTSYILLTILRYWCADTQFAMGKSYNDQGGYVKGQTYLQNAIKYLPSEPIFHSELANSYSGITLSLHELKKDNEALPFIDLAISESVKATTLSPTNVNLLRNQAGVLLKLATIDPKYLGLAKETLISATQKAPTDAKFLYNLALIYMRTEDTDEAVKLLGKVIEMKPNYNEAKNLLNMIHKTF</sequence>
<evidence type="ECO:0000256" key="2">
    <source>
        <dbReference type="ARBA" id="ARBA00022692"/>
    </source>
</evidence>
<dbReference type="Pfam" id="PF14559">
    <property type="entry name" value="TPR_19"/>
    <property type="match status" value="1"/>
</dbReference>
<dbReference type="Gene3D" id="1.25.40.10">
    <property type="entry name" value="Tetratricopeptide repeat domain"/>
    <property type="match status" value="1"/>
</dbReference>
<dbReference type="SMART" id="SM00028">
    <property type="entry name" value="TPR"/>
    <property type="match status" value="2"/>
</dbReference>